<evidence type="ECO:0000313" key="2">
    <source>
        <dbReference type="EMBL" id="SQI55330.1"/>
    </source>
</evidence>
<dbReference type="PANTHER" id="PTHR12110:SF21">
    <property type="entry name" value="XYLOSE ISOMERASE-LIKE TIM BARREL DOMAIN-CONTAINING PROTEIN"/>
    <property type="match status" value="1"/>
</dbReference>
<dbReference type="EC" id="5.3.99.-" evidence="2"/>
<dbReference type="SUPFAM" id="SSF51658">
    <property type="entry name" value="Xylose isomerase-like"/>
    <property type="match status" value="1"/>
</dbReference>
<dbReference type="GO" id="GO:0016853">
    <property type="term" value="F:isomerase activity"/>
    <property type="evidence" value="ECO:0007669"/>
    <property type="project" value="UniProtKB-KW"/>
</dbReference>
<dbReference type="InterPro" id="IPR050312">
    <property type="entry name" value="IolE/XylAMocC-like"/>
</dbReference>
<dbReference type="EMBL" id="LS483476">
    <property type="protein sequence ID" value="SQI55330.1"/>
    <property type="molecule type" value="Genomic_DNA"/>
</dbReference>
<gene>
    <name evidence="2" type="primary">iolI_1</name>
    <name evidence="2" type="ORF">NCTC4824_01463</name>
</gene>
<evidence type="ECO:0000259" key="1">
    <source>
        <dbReference type="Pfam" id="PF01261"/>
    </source>
</evidence>
<keyword evidence="3" id="KW-1185">Reference proteome</keyword>
<dbReference type="RefSeq" id="WP_066137047.1">
    <property type="nucleotide sequence ID" value="NZ_CBCSGM010000001.1"/>
</dbReference>
<protein>
    <submittedName>
        <fullName evidence="2">Xylose isomerase</fullName>
        <ecNumber evidence="2">5.3.99.-</ecNumber>
    </submittedName>
</protein>
<reference evidence="2 3" key="1">
    <citation type="submission" date="2018-06" db="EMBL/GenBank/DDBJ databases">
        <authorList>
            <consortium name="Pathogen Informatics"/>
            <person name="Doyle S."/>
        </authorList>
    </citation>
    <scope>NUCLEOTIDE SEQUENCE [LARGE SCALE GENOMIC DNA]</scope>
    <source>
        <strain evidence="2 3">NCTC4824</strain>
    </source>
</reference>
<dbReference type="InterPro" id="IPR036237">
    <property type="entry name" value="Xyl_isomerase-like_sf"/>
</dbReference>
<dbReference type="Pfam" id="PF01261">
    <property type="entry name" value="AP_endonuc_2"/>
    <property type="match status" value="1"/>
</dbReference>
<dbReference type="KEGG" id="blen:NCTC4824_01463"/>
<dbReference type="Proteomes" id="UP000249134">
    <property type="component" value="Chromosome 1"/>
</dbReference>
<feature type="domain" description="Xylose isomerase-like TIM barrel" evidence="1">
    <location>
        <begin position="22"/>
        <end position="264"/>
    </location>
</feature>
<dbReference type="AlphaFoldDB" id="A0A2X4WCL9"/>
<keyword evidence="2" id="KW-0413">Isomerase</keyword>
<dbReference type="STRING" id="1348624.GCA_001591545_00550"/>
<dbReference type="PANTHER" id="PTHR12110">
    <property type="entry name" value="HYDROXYPYRUVATE ISOMERASE"/>
    <property type="match status" value="1"/>
</dbReference>
<dbReference type="Gene3D" id="3.20.20.150">
    <property type="entry name" value="Divalent-metal-dependent TIM barrel enzymes"/>
    <property type="match status" value="1"/>
</dbReference>
<accession>A0A2X4WCL9</accession>
<evidence type="ECO:0000313" key="3">
    <source>
        <dbReference type="Proteomes" id="UP000249134"/>
    </source>
</evidence>
<proteinExistence type="predicted"/>
<dbReference type="InterPro" id="IPR013022">
    <property type="entry name" value="Xyl_isomerase-like_TIM-brl"/>
</dbReference>
<organism evidence="2 3">
    <name type="scientific">Lederbergia lenta</name>
    <name type="common">Bacillus lentus</name>
    <dbReference type="NCBI Taxonomy" id="1467"/>
    <lineage>
        <taxon>Bacteria</taxon>
        <taxon>Bacillati</taxon>
        <taxon>Bacillota</taxon>
        <taxon>Bacilli</taxon>
        <taxon>Bacillales</taxon>
        <taxon>Bacillaceae</taxon>
        <taxon>Lederbergia</taxon>
    </lineage>
</organism>
<name>A0A2X4WCL9_LEDLE</name>
<sequence>MIKGLSTAGIGEVKNVEELVLLASDNGFGVIDSSGQELRDFIGEKGLEEAKAFLQKHQVKIGSIGLAVEWRQTEEQFREGLGTLVEDAKTAAEFGCTSCCTYVLPATDYNAAHFMALATKRLRLCAQILKEYGVNLGLEYVGPHHLRTTWKNPFIWDLHSTLDWIEAIGEPNVGLLLDSYHWYTAEETYEDLIALQPSQITHVHLNDAKDIPIEDVLDNDRLYPGEGVIDLVGFLKALNKIGYKGPVVQEILTKEPLRESNKVLAEKSGKAFAQVFASAEIN</sequence>